<protein>
    <submittedName>
        <fullName evidence="2 3">Uncharacterized protein</fullName>
    </submittedName>
</protein>
<evidence type="ECO:0000313" key="3">
    <source>
        <dbReference type="WBParaSite" id="Minc3s11791g45151"/>
    </source>
</evidence>
<organism evidence="1 3">
    <name type="scientific">Meloidogyne incognita</name>
    <name type="common">Southern root-knot nematode worm</name>
    <name type="synonym">Oxyuris incognita</name>
    <dbReference type="NCBI Taxonomy" id="6306"/>
    <lineage>
        <taxon>Eukaryota</taxon>
        <taxon>Metazoa</taxon>
        <taxon>Ecdysozoa</taxon>
        <taxon>Nematoda</taxon>
        <taxon>Chromadorea</taxon>
        <taxon>Rhabditida</taxon>
        <taxon>Tylenchina</taxon>
        <taxon>Tylenchomorpha</taxon>
        <taxon>Tylenchoidea</taxon>
        <taxon>Meloidogynidae</taxon>
        <taxon>Meloidogyninae</taxon>
        <taxon>Meloidogyne</taxon>
        <taxon>Meloidogyne incognita group</taxon>
    </lineage>
</organism>
<dbReference type="WBParaSite" id="Minc3s10070g43775">
    <property type="protein sequence ID" value="Minc3s10070g43775"/>
    <property type="gene ID" value="Minc3s10070g43775"/>
</dbReference>
<proteinExistence type="predicted"/>
<evidence type="ECO:0000313" key="2">
    <source>
        <dbReference type="WBParaSite" id="Minc3s10070g43775"/>
    </source>
</evidence>
<dbReference type="AlphaFoldDB" id="A0A914NWP0"/>
<dbReference type="Proteomes" id="UP000887563">
    <property type="component" value="Unplaced"/>
</dbReference>
<keyword evidence="1" id="KW-1185">Reference proteome</keyword>
<sequence length="78" mass="8813">MRNVTKRPRIGLFAGDSCSRPKEAISQSLRFLDAVGFHDPTECLLNNKEALRKRSEVPRHCCSLTKGFRISQFCCPST</sequence>
<evidence type="ECO:0000313" key="1">
    <source>
        <dbReference type="Proteomes" id="UP000887563"/>
    </source>
</evidence>
<reference evidence="2 3" key="1">
    <citation type="submission" date="2022-11" db="UniProtKB">
        <authorList>
            <consortium name="WormBaseParasite"/>
        </authorList>
    </citation>
    <scope>IDENTIFICATION</scope>
</reference>
<name>A0A914NWP0_MELIC</name>
<accession>A0A914NWP0</accession>
<dbReference type="WBParaSite" id="Minc3s11791g45151">
    <property type="protein sequence ID" value="Minc3s11791g45151"/>
    <property type="gene ID" value="Minc3s11791g45151"/>
</dbReference>